<proteinExistence type="predicted"/>
<reference evidence="2 3" key="1">
    <citation type="journal article" date="2014" name="Int. J. Syst. Evol. Microbiol.">
        <title>Complete genome sequence of Corynebacterium casei LMG S-19264T (=DSM 44701T), isolated from a smear-ripened cheese.</title>
        <authorList>
            <consortium name="US DOE Joint Genome Institute (JGI-PGF)"/>
            <person name="Walter F."/>
            <person name="Albersmeier A."/>
            <person name="Kalinowski J."/>
            <person name="Ruckert C."/>
        </authorList>
    </citation>
    <scope>NUCLEOTIDE SEQUENCE [LARGE SCALE GENOMIC DNA]</scope>
    <source>
        <strain evidence="2 3">CGMCC 1.15286</strain>
    </source>
</reference>
<comment type="caution">
    <text evidence="2">The sequence shown here is derived from an EMBL/GenBank/DDBJ whole genome shotgun (WGS) entry which is preliminary data.</text>
</comment>
<protein>
    <recommendedName>
        <fullName evidence="1">N-acetyltransferase domain-containing protein</fullName>
    </recommendedName>
</protein>
<name>A0A917HIA3_9BACL</name>
<evidence type="ECO:0000259" key="1">
    <source>
        <dbReference type="Pfam" id="PF00583"/>
    </source>
</evidence>
<keyword evidence="3" id="KW-1185">Reference proteome</keyword>
<organism evidence="2 3">
    <name type="scientific">Paenibacillus radicis</name>
    <name type="common">ex Gao et al. 2016</name>
    <dbReference type="NCBI Taxonomy" id="1737354"/>
    <lineage>
        <taxon>Bacteria</taxon>
        <taxon>Bacillati</taxon>
        <taxon>Bacillota</taxon>
        <taxon>Bacilli</taxon>
        <taxon>Bacillales</taxon>
        <taxon>Paenibacillaceae</taxon>
        <taxon>Paenibacillus</taxon>
    </lineage>
</organism>
<feature type="domain" description="N-acetyltransferase" evidence="1">
    <location>
        <begin position="4"/>
        <end position="55"/>
    </location>
</feature>
<dbReference type="GO" id="GO:0016747">
    <property type="term" value="F:acyltransferase activity, transferring groups other than amino-acyl groups"/>
    <property type="evidence" value="ECO:0007669"/>
    <property type="project" value="InterPro"/>
</dbReference>
<dbReference type="Gene3D" id="3.40.630.30">
    <property type="match status" value="1"/>
</dbReference>
<dbReference type="Pfam" id="PF00583">
    <property type="entry name" value="Acetyltransf_1"/>
    <property type="match status" value="1"/>
</dbReference>
<dbReference type="InterPro" id="IPR016181">
    <property type="entry name" value="Acyl_CoA_acyltransferase"/>
</dbReference>
<dbReference type="InterPro" id="IPR000182">
    <property type="entry name" value="GNAT_dom"/>
</dbReference>
<evidence type="ECO:0000313" key="3">
    <source>
        <dbReference type="Proteomes" id="UP000600247"/>
    </source>
</evidence>
<evidence type="ECO:0000313" key="2">
    <source>
        <dbReference type="EMBL" id="GGG79497.1"/>
    </source>
</evidence>
<sequence length="58" mass="6637">MGPDELIGFETINREPFGETYNYVLLDQLFISLEHRSIGIGKQLFLKMAEAAREFSLS</sequence>
<dbReference type="AlphaFoldDB" id="A0A917HIA3"/>
<dbReference type="Proteomes" id="UP000600247">
    <property type="component" value="Unassembled WGS sequence"/>
</dbReference>
<dbReference type="SUPFAM" id="SSF55729">
    <property type="entry name" value="Acyl-CoA N-acyltransferases (Nat)"/>
    <property type="match status" value="1"/>
</dbReference>
<accession>A0A917HIA3</accession>
<dbReference type="EMBL" id="BMHY01000009">
    <property type="protein sequence ID" value="GGG79497.1"/>
    <property type="molecule type" value="Genomic_DNA"/>
</dbReference>
<gene>
    <name evidence="2" type="ORF">GCM10010918_40710</name>
</gene>
<dbReference type="CDD" id="cd04301">
    <property type="entry name" value="NAT_SF"/>
    <property type="match status" value="1"/>
</dbReference>
<dbReference type="RefSeq" id="WP_188891043.1">
    <property type="nucleotide sequence ID" value="NZ_BMHY01000009.1"/>
</dbReference>